<evidence type="ECO:0000259" key="8">
    <source>
        <dbReference type="PROSITE" id="PS50928"/>
    </source>
</evidence>
<feature type="transmembrane region" description="Helical" evidence="7">
    <location>
        <begin position="30"/>
        <end position="58"/>
    </location>
</feature>
<proteinExistence type="inferred from homology"/>
<keyword evidence="2 7" id="KW-0813">Transport</keyword>
<dbReference type="RefSeq" id="WP_076610178.1">
    <property type="nucleotide sequence ID" value="NZ_FTNR01000013.1"/>
</dbReference>
<accession>A0A1N7GKQ6</accession>
<dbReference type="GO" id="GO:0005886">
    <property type="term" value="C:plasma membrane"/>
    <property type="evidence" value="ECO:0007669"/>
    <property type="project" value="UniProtKB-SubCell"/>
</dbReference>
<dbReference type="PANTHER" id="PTHR30043">
    <property type="entry name" value="PHOSPHONATES TRANSPORT SYSTEM PERMEASE PROTEIN"/>
    <property type="match status" value="1"/>
</dbReference>
<comment type="subcellular location">
    <subcellularLocation>
        <location evidence="1 7">Cell membrane</location>
        <topology evidence="1 7">Multi-pass membrane protein</topology>
    </subcellularLocation>
</comment>
<evidence type="ECO:0000256" key="6">
    <source>
        <dbReference type="ARBA" id="ARBA00023136"/>
    </source>
</evidence>
<dbReference type="GO" id="GO:0015416">
    <property type="term" value="F:ABC-type phosphonate transporter activity"/>
    <property type="evidence" value="ECO:0007669"/>
    <property type="project" value="InterPro"/>
</dbReference>
<feature type="transmembrane region" description="Helical" evidence="7">
    <location>
        <begin position="251"/>
        <end position="272"/>
    </location>
</feature>
<evidence type="ECO:0000256" key="1">
    <source>
        <dbReference type="ARBA" id="ARBA00004651"/>
    </source>
</evidence>
<protein>
    <submittedName>
        <fullName evidence="9">Phosphonate transport system permease protein</fullName>
    </submittedName>
</protein>
<evidence type="ECO:0000313" key="10">
    <source>
        <dbReference type="Proteomes" id="UP000185936"/>
    </source>
</evidence>
<evidence type="ECO:0000256" key="4">
    <source>
        <dbReference type="ARBA" id="ARBA00022692"/>
    </source>
</evidence>
<evidence type="ECO:0000256" key="2">
    <source>
        <dbReference type="ARBA" id="ARBA00022448"/>
    </source>
</evidence>
<reference evidence="10" key="1">
    <citation type="submission" date="2017-01" db="EMBL/GenBank/DDBJ databases">
        <authorList>
            <person name="Varghese N."/>
            <person name="Submissions S."/>
        </authorList>
    </citation>
    <scope>NUCLEOTIDE SEQUENCE [LARGE SCALE GENOMIC DNA]</scope>
    <source>
        <strain evidence="10">type strain: HArc-</strain>
    </source>
</reference>
<dbReference type="STRING" id="308853.SAMN05421752_1137"/>
<feature type="transmembrane region" description="Helical" evidence="7">
    <location>
        <begin position="219"/>
        <end position="239"/>
    </location>
</feature>
<keyword evidence="6 7" id="KW-0472">Membrane</keyword>
<dbReference type="InterPro" id="IPR035906">
    <property type="entry name" value="MetI-like_sf"/>
</dbReference>
<dbReference type="OrthoDB" id="252910at2157"/>
<evidence type="ECO:0000256" key="5">
    <source>
        <dbReference type="ARBA" id="ARBA00022989"/>
    </source>
</evidence>
<dbReference type="Proteomes" id="UP000185936">
    <property type="component" value="Unassembled WGS sequence"/>
</dbReference>
<dbReference type="EMBL" id="FTNR01000013">
    <property type="protein sequence ID" value="SIS13175.1"/>
    <property type="molecule type" value="Genomic_DNA"/>
</dbReference>
<evidence type="ECO:0000313" key="9">
    <source>
        <dbReference type="EMBL" id="SIS13175.1"/>
    </source>
</evidence>
<dbReference type="NCBIfam" id="TIGR01097">
    <property type="entry name" value="PhnE"/>
    <property type="match status" value="1"/>
</dbReference>
<feature type="domain" description="ABC transmembrane type-1" evidence="8">
    <location>
        <begin position="87"/>
        <end position="269"/>
    </location>
</feature>
<name>A0A1N7GKQ6_9EURY</name>
<dbReference type="PROSITE" id="PS50928">
    <property type="entry name" value="ABC_TM1"/>
    <property type="match status" value="1"/>
</dbReference>
<dbReference type="CDD" id="cd06261">
    <property type="entry name" value="TM_PBP2"/>
    <property type="match status" value="1"/>
</dbReference>
<keyword evidence="3" id="KW-1003">Cell membrane</keyword>
<dbReference type="Pfam" id="PF00528">
    <property type="entry name" value="BPD_transp_1"/>
    <property type="match status" value="1"/>
</dbReference>
<evidence type="ECO:0000256" key="3">
    <source>
        <dbReference type="ARBA" id="ARBA00022475"/>
    </source>
</evidence>
<organism evidence="9 10">
    <name type="scientific">Natronorubrum thiooxidans</name>
    <dbReference type="NCBI Taxonomy" id="308853"/>
    <lineage>
        <taxon>Archaea</taxon>
        <taxon>Methanobacteriati</taxon>
        <taxon>Methanobacteriota</taxon>
        <taxon>Stenosarchaea group</taxon>
        <taxon>Halobacteria</taxon>
        <taxon>Halobacteriales</taxon>
        <taxon>Natrialbaceae</taxon>
        <taxon>Natronorubrum</taxon>
    </lineage>
</organism>
<sequence length="277" mass="30046">MATEDGAAEIPYDGSRWQRPTAFRNRKVKWAAYIGAALFVLWSIVSLLSGVTISRVVYGLGNGFLLVESMFPPETSTVNLERVGVYMAETIAMAFVATFTGVLISLPIAVGAAENLAPWPLYYLNRGIISITRAIDELIIAIIAVKAVGVGPLAGIIAISYLTIGFFSKLFAEDIEDIDMGAKEAVEATGASRFQTFVYAVIPQVAPRFVGLTVYRWDINIRASTIIGIVGAGGIGTLLMRSFNRYEYDFAGTILIAIIVVVLAGELFSAYVRRRVQ</sequence>
<dbReference type="SUPFAM" id="SSF161098">
    <property type="entry name" value="MetI-like"/>
    <property type="match status" value="1"/>
</dbReference>
<gene>
    <name evidence="9" type="ORF">SAMN05421752_1137</name>
</gene>
<keyword evidence="4 7" id="KW-0812">Transmembrane</keyword>
<dbReference type="AlphaFoldDB" id="A0A1N7GKQ6"/>
<keyword evidence="10" id="KW-1185">Reference proteome</keyword>
<feature type="transmembrane region" description="Helical" evidence="7">
    <location>
        <begin position="91"/>
        <end position="117"/>
    </location>
</feature>
<comment type="similarity">
    <text evidence="7">Belongs to the binding-protein-dependent transport system permease family.</text>
</comment>
<dbReference type="InterPro" id="IPR000515">
    <property type="entry name" value="MetI-like"/>
</dbReference>
<evidence type="ECO:0000256" key="7">
    <source>
        <dbReference type="RuleBase" id="RU363032"/>
    </source>
</evidence>
<keyword evidence="5 7" id="KW-1133">Transmembrane helix</keyword>
<dbReference type="Gene3D" id="1.10.3720.10">
    <property type="entry name" value="MetI-like"/>
    <property type="match status" value="1"/>
</dbReference>
<dbReference type="PANTHER" id="PTHR30043:SF1">
    <property type="entry name" value="ABC TRANSPORT SYSTEM PERMEASE PROTEIN P69"/>
    <property type="match status" value="1"/>
</dbReference>
<feature type="transmembrane region" description="Helical" evidence="7">
    <location>
        <begin position="138"/>
        <end position="164"/>
    </location>
</feature>
<dbReference type="InterPro" id="IPR005769">
    <property type="entry name" value="PhnE/PtxC"/>
</dbReference>